<dbReference type="EMBL" id="JAMZIH010005755">
    <property type="protein sequence ID" value="KAJ1674694.1"/>
    <property type="molecule type" value="Genomic_DNA"/>
</dbReference>
<name>A0ACC1HLA6_9FUNG</name>
<sequence>MDFDREGTPGMKRKRGGVRPDGFGDQNRDEDGEEHHALSADEQDEPFPKYYSIANDADQDGGDVNRHAAPIEGGVENERQVELEHQMPARRTFDTSKDYEEHYRRYHTYVCQECKFSFPSEFWLSLHISELHDMIFRYRCFEESCEKQFLNPKKRRLHMIDKHKYPKGFNWRMVVTGHADPSTTVPKNRQRHTSTTTTTTPTSSHHYHSDQGEVLPLPDEPSDRMDDDAAYSELPNELERRAQITVPPKILFGRR</sequence>
<accession>A0ACC1HLA6</accession>
<gene>
    <name evidence="1" type="ORF">EV182_002755</name>
</gene>
<comment type="caution">
    <text evidence="1">The sequence shown here is derived from an EMBL/GenBank/DDBJ whole genome shotgun (WGS) entry which is preliminary data.</text>
</comment>
<organism evidence="1 2">
    <name type="scientific">Spiromyces aspiralis</name>
    <dbReference type="NCBI Taxonomy" id="68401"/>
    <lineage>
        <taxon>Eukaryota</taxon>
        <taxon>Fungi</taxon>
        <taxon>Fungi incertae sedis</taxon>
        <taxon>Zoopagomycota</taxon>
        <taxon>Kickxellomycotina</taxon>
        <taxon>Kickxellomycetes</taxon>
        <taxon>Kickxellales</taxon>
        <taxon>Kickxellaceae</taxon>
        <taxon>Spiromyces</taxon>
    </lineage>
</organism>
<evidence type="ECO:0000313" key="1">
    <source>
        <dbReference type="EMBL" id="KAJ1674694.1"/>
    </source>
</evidence>
<keyword evidence="2" id="KW-1185">Reference proteome</keyword>
<proteinExistence type="predicted"/>
<protein>
    <submittedName>
        <fullName evidence="1">Uncharacterized protein</fullName>
    </submittedName>
</protein>
<reference evidence="1" key="1">
    <citation type="submission" date="2022-06" db="EMBL/GenBank/DDBJ databases">
        <title>Phylogenomic reconstructions and comparative analyses of Kickxellomycotina fungi.</title>
        <authorList>
            <person name="Reynolds N.K."/>
            <person name="Stajich J.E."/>
            <person name="Barry K."/>
            <person name="Grigoriev I.V."/>
            <person name="Crous P."/>
            <person name="Smith M.E."/>
        </authorList>
    </citation>
    <scope>NUCLEOTIDE SEQUENCE</scope>
    <source>
        <strain evidence="1">RSA 2271</strain>
    </source>
</reference>
<dbReference type="Proteomes" id="UP001145114">
    <property type="component" value="Unassembled WGS sequence"/>
</dbReference>
<evidence type="ECO:0000313" key="2">
    <source>
        <dbReference type="Proteomes" id="UP001145114"/>
    </source>
</evidence>